<dbReference type="AlphaFoldDB" id="A0A5T0Q7Y4"/>
<feature type="domain" description="RiboL-PSP-HEPN" evidence="1">
    <location>
        <begin position="3"/>
        <end position="188"/>
    </location>
</feature>
<reference evidence="2" key="1">
    <citation type="submission" date="2018-05" db="EMBL/GenBank/DDBJ databases">
        <authorList>
            <consortium name="PulseNet: The National Subtyping Network for Foodborne Disease Surveillance"/>
            <person name="Tarr C.L."/>
            <person name="Trees E."/>
            <person name="Katz L.S."/>
            <person name="Carleton-Romer H.A."/>
            <person name="Stroika S."/>
            <person name="Kucerova Z."/>
            <person name="Roache K.F."/>
            <person name="Sabol A.L."/>
            <person name="Besser J."/>
            <person name="Gerner-Smidt P."/>
        </authorList>
    </citation>
    <scope>NUCLEOTIDE SEQUENCE</scope>
    <source>
        <strain evidence="2">PNUSAC001145</strain>
    </source>
</reference>
<accession>A0A5T0Q7Y4</accession>
<evidence type="ECO:0000259" key="1">
    <source>
        <dbReference type="Pfam" id="PF18735"/>
    </source>
</evidence>
<sequence length="201" mass="23736">MQEFEWRCNEIILLKNMVNSCEKEEYIKLILKMSIPIIYAHLEGFIVSACKIILEYLNTLKLSSNDYSEKFIMMAFDKDIKSLSGSQDLEKKIKHFCRIQEKLLCQLKFETKVNVKSNLTFEVLENLCLKFDISSVNFKDYKDILNQLVNIRNAIAHGENSYSFESFADIEKYIELFEALCLDFSKILFNILEDKKYKKEK</sequence>
<dbReference type="EMBL" id="AACEGE010000004">
    <property type="protein sequence ID" value="EAK2040260.1"/>
    <property type="molecule type" value="Genomic_DNA"/>
</dbReference>
<name>A0A5T0Q7Y4_CAMJU</name>
<protein>
    <recommendedName>
        <fullName evidence="1">RiboL-PSP-HEPN domain-containing protein</fullName>
    </recommendedName>
</protein>
<evidence type="ECO:0000313" key="2">
    <source>
        <dbReference type="EMBL" id="EAK2040260.1"/>
    </source>
</evidence>
<comment type="caution">
    <text evidence="2">The sequence shown here is derived from an EMBL/GenBank/DDBJ whole genome shotgun (WGS) entry which is preliminary data.</text>
</comment>
<proteinExistence type="predicted"/>
<dbReference type="Pfam" id="PF18735">
    <property type="entry name" value="HEPN_RiboL-PSP"/>
    <property type="match status" value="1"/>
</dbReference>
<dbReference type="InterPro" id="IPR041519">
    <property type="entry name" value="HEPN_RiboL-PSP"/>
</dbReference>
<gene>
    <name evidence="2" type="ORF">BTS81_04870</name>
</gene>
<dbReference type="RefSeq" id="WP_133223698.1">
    <property type="nucleotide sequence ID" value="NZ_QELJ01000001.1"/>
</dbReference>
<organism evidence="2">
    <name type="scientific">Campylobacter jejuni</name>
    <dbReference type="NCBI Taxonomy" id="197"/>
    <lineage>
        <taxon>Bacteria</taxon>
        <taxon>Pseudomonadati</taxon>
        <taxon>Campylobacterota</taxon>
        <taxon>Epsilonproteobacteria</taxon>
        <taxon>Campylobacterales</taxon>
        <taxon>Campylobacteraceae</taxon>
        <taxon>Campylobacter</taxon>
    </lineage>
</organism>